<accession>A0ABD5Y6I2</accession>
<keyword evidence="2 5" id="KW-0812">Transmembrane</keyword>
<dbReference type="GO" id="GO:0005886">
    <property type="term" value="C:plasma membrane"/>
    <property type="evidence" value="ECO:0007669"/>
    <property type="project" value="UniProtKB-UniRule"/>
</dbReference>
<comment type="caution">
    <text evidence="6">The sequence shown here is derived from an EMBL/GenBank/DDBJ whole genome shotgun (WGS) entry which is preliminary data.</text>
</comment>
<keyword evidence="4 5" id="KW-0472">Membrane</keyword>
<dbReference type="HAMAP" id="MF_01361">
    <property type="entry name" value="UPF0391"/>
    <property type="match status" value="1"/>
</dbReference>
<feature type="transmembrane region" description="Helical" evidence="5">
    <location>
        <begin position="56"/>
        <end position="73"/>
    </location>
</feature>
<evidence type="ECO:0000256" key="4">
    <source>
        <dbReference type="ARBA" id="ARBA00023136"/>
    </source>
</evidence>
<gene>
    <name evidence="6" type="ORF">ACFQMA_24780</name>
</gene>
<evidence type="ECO:0000256" key="1">
    <source>
        <dbReference type="ARBA" id="ARBA00022475"/>
    </source>
</evidence>
<dbReference type="Pfam" id="PF07043">
    <property type="entry name" value="DUF1328"/>
    <property type="match status" value="1"/>
</dbReference>
<sequence>MLTVAGRLSDPLSSLTAVPLQFFSGDFITLAIAFFILAIVAALLGARGIAGLSMEIAKWLVLIFLVLAVVSLVL</sequence>
<proteinExistence type="inferred from homology"/>
<comment type="caution">
    <text evidence="5">Lacks conserved residue(s) required for the propagation of feature annotation.</text>
</comment>
<evidence type="ECO:0000313" key="6">
    <source>
        <dbReference type="EMBL" id="MFC7143022.1"/>
    </source>
</evidence>
<keyword evidence="3 5" id="KW-1133">Transmembrane helix</keyword>
<dbReference type="EMBL" id="JBHTAS010000003">
    <property type="protein sequence ID" value="MFC7143022.1"/>
    <property type="molecule type" value="Genomic_DNA"/>
</dbReference>
<dbReference type="AlphaFoldDB" id="A0ABD5Y6I2"/>
<evidence type="ECO:0000256" key="2">
    <source>
        <dbReference type="ARBA" id="ARBA00022692"/>
    </source>
</evidence>
<evidence type="ECO:0000313" key="7">
    <source>
        <dbReference type="Proteomes" id="UP001596432"/>
    </source>
</evidence>
<name>A0ABD5Y6I2_9EURY</name>
<feature type="transmembrane region" description="Helical" evidence="5">
    <location>
        <begin position="20"/>
        <end position="44"/>
    </location>
</feature>
<dbReference type="InterPro" id="IPR009760">
    <property type="entry name" value="DUF1328"/>
</dbReference>
<organism evidence="6 7">
    <name type="scientific">Halosimplex aquaticum</name>
    <dbReference type="NCBI Taxonomy" id="3026162"/>
    <lineage>
        <taxon>Archaea</taxon>
        <taxon>Methanobacteriati</taxon>
        <taxon>Methanobacteriota</taxon>
        <taxon>Stenosarchaea group</taxon>
        <taxon>Halobacteria</taxon>
        <taxon>Halobacteriales</taxon>
        <taxon>Haloarculaceae</taxon>
        <taxon>Halosimplex</taxon>
    </lineage>
</organism>
<dbReference type="RefSeq" id="WP_382262016.1">
    <property type="nucleotide sequence ID" value="NZ_JBHTAS010000003.1"/>
</dbReference>
<dbReference type="Proteomes" id="UP001596432">
    <property type="component" value="Unassembled WGS sequence"/>
</dbReference>
<keyword evidence="1 5" id="KW-1003">Cell membrane</keyword>
<comment type="similarity">
    <text evidence="5">Belongs to the UPF0391 family.</text>
</comment>
<keyword evidence="7" id="KW-1185">Reference proteome</keyword>
<evidence type="ECO:0000256" key="5">
    <source>
        <dbReference type="HAMAP-Rule" id="MF_01361"/>
    </source>
</evidence>
<reference evidence="6 7" key="1">
    <citation type="journal article" date="2019" name="Int. J. Syst. Evol. Microbiol.">
        <title>The Global Catalogue of Microorganisms (GCM) 10K type strain sequencing project: providing services to taxonomists for standard genome sequencing and annotation.</title>
        <authorList>
            <consortium name="The Broad Institute Genomics Platform"/>
            <consortium name="The Broad Institute Genome Sequencing Center for Infectious Disease"/>
            <person name="Wu L."/>
            <person name="Ma J."/>
        </authorList>
    </citation>
    <scope>NUCLEOTIDE SEQUENCE [LARGE SCALE GENOMIC DNA]</scope>
    <source>
        <strain evidence="6 7">XZYJT29</strain>
    </source>
</reference>
<protein>
    <recommendedName>
        <fullName evidence="5">UPF0391 membrane protein ACFQMA_24780</fullName>
    </recommendedName>
</protein>
<dbReference type="NCBIfam" id="NF010229">
    <property type="entry name" value="PRK13682.1-4"/>
    <property type="match status" value="1"/>
</dbReference>
<evidence type="ECO:0000256" key="3">
    <source>
        <dbReference type="ARBA" id="ARBA00022989"/>
    </source>
</evidence>